<protein>
    <submittedName>
        <fullName evidence="1">2009_t:CDS:1</fullName>
    </submittedName>
</protein>
<keyword evidence="2" id="KW-1185">Reference proteome</keyword>
<name>A0ACA9KYS4_9GLOM</name>
<evidence type="ECO:0000313" key="1">
    <source>
        <dbReference type="EMBL" id="CAG8500893.1"/>
    </source>
</evidence>
<organism evidence="1 2">
    <name type="scientific">Cetraspora pellucida</name>
    <dbReference type="NCBI Taxonomy" id="1433469"/>
    <lineage>
        <taxon>Eukaryota</taxon>
        <taxon>Fungi</taxon>
        <taxon>Fungi incertae sedis</taxon>
        <taxon>Mucoromycota</taxon>
        <taxon>Glomeromycotina</taxon>
        <taxon>Glomeromycetes</taxon>
        <taxon>Diversisporales</taxon>
        <taxon>Gigasporaceae</taxon>
        <taxon>Cetraspora</taxon>
    </lineage>
</organism>
<comment type="caution">
    <text evidence="1">The sequence shown here is derived from an EMBL/GenBank/DDBJ whole genome shotgun (WGS) entry which is preliminary data.</text>
</comment>
<dbReference type="Proteomes" id="UP000789366">
    <property type="component" value="Unassembled WGS sequence"/>
</dbReference>
<evidence type="ECO:0000313" key="2">
    <source>
        <dbReference type="Proteomes" id="UP000789366"/>
    </source>
</evidence>
<sequence>MNRLLFIHLFLLVALFVTNAVNAAVPKKRPTPTRFDVTCQVNGTDVEKIKARLNPDPVVAGKNVTFSISGLLSRDIAANGTVLIGFQDVVGFNIGDGASAPVPPTKAENVFSVDATLEAPTVLPTQYFIEVIVVNPSNPPDPQKDIVGCVGAAVGFDDGPVGGLNGSPNKIVASNSFLIL</sequence>
<proteinExistence type="predicted"/>
<gene>
    <name evidence="1" type="ORF">SPELUC_LOCUS3009</name>
</gene>
<dbReference type="EMBL" id="CAJVPW010002186">
    <property type="protein sequence ID" value="CAG8500893.1"/>
    <property type="molecule type" value="Genomic_DNA"/>
</dbReference>
<reference evidence="1" key="1">
    <citation type="submission" date="2021-06" db="EMBL/GenBank/DDBJ databases">
        <authorList>
            <person name="Kallberg Y."/>
            <person name="Tangrot J."/>
            <person name="Rosling A."/>
        </authorList>
    </citation>
    <scope>NUCLEOTIDE SEQUENCE</scope>
    <source>
        <strain evidence="1">28 12/20/2015</strain>
    </source>
</reference>
<accession>A0ACA9KYS4</accession>